<dbReference type="InterPro" id="IPR000182">
    <property type="entry name" value="GNAT_dom"/>
</dbReference>
<dbReference type="EMBL" id="JABBJJ010000191">
    <property type="protein sequence ID" value="NMO19545.1"/>
    <property type="molecule type" value="Genomic_DNA"/>
</dbReference>
<feature type="domain" description="N-acetyltransferase" evidence="1">
    <location>
        <begin position="135"/>
        <end position="274"/>
    </location>
</feature>
<dbReference type="AlphaFoldDB" id="A0A848LNV0"/>
<dbReference type="SUPFAM" id="SSF55729">
    <property type="entry name" value="Acyl-CoA N-acyltransferases (Nat)"/>
    <property type="match status" value="1"/>
</dbReference>
<gene>
    <name evidence="2" type="ORF">HG543_32415</name>
</gene>
<dbReference type="PROSITE" id="PS51186">
    <property type="entry name" value="GNAT"/>
    <property type="match status" value="1"/>
</dbReference>
<dbReference type="Proteomes" id="UP000518300">
    <property type="component" value="Unassembled WGS sequence"/>
</dbReference>
<comment type="caution">
    <text evidence="2">The sequence shown here is derived from an EMBL/GenBank/DDBJ whole genome shotgun (WGS) entry which is preliminary data.</text>
</comment>
<evidence type="ECO:0000313" key="2">
    <source>
        <dbReference type="EMBL" id="NMO19545.1"/>
    </source>
</evidence>
<name>A0A848LNV0_9BACT</name>
<reference evidence="2 3" key="1">
    <citation type="submission" date="2020-04" db="EMBL/GenBank/DDBJ databases">
        <title>Draft genome of Pyxidicoccus fallax type strain.</title>
        <authorList>
            <person name="Whitworth D.E."/>
        </authorList>
    </citation>
    <scope>NUCLEOTIDE SEQUENCE [LARGE SCALE GENOMIC DNA]</scope>
    <source>
        <strain evidence="2 3">DSM 14698</strain>
    </source>
</reference>
<dbReference type="InterPro" id="IPR016181">
    <property type="entry name" value="Acyl_CoA_acyltransferase"/>
</dbReference>
<dbReference type="GO" id="GO:0016747">
    <property type="term" value="F:acyltransferase activity, transferring groups other than amino-acyl groups"/>
    <property type="evidence" value="ECO:0007669"/>
    <property type="project" value="InterPro"/>
</dbReference>
<dbReference type="Pfam" id="PF00583">
    <property type="entry name" value="Acetyltransf_1"/>
    <property type="match status" value="1"/>
</dbReference>
<evidence type="ECO:0000259" key="1">
    <source>
        <dbReference type="PROSITE" id="PS51186"/>
    </source>
</evidence>
<protein>
    <submittedName>
        <fullName evidence="2">GNAT family N-acetyltransferase</fullName>
    </submittedName>
</protein>
<accession>A0A848LNV0</accession>
<keyword evidence="3" id="KW-1185">Reference proteome</keyword>
<keyword evidence="2" id="KW-0808">Transferase</keyword>
<proteinExistence type="predicted"/>
<dbReference type="Gene3D" id="3.40.630.30">
    <property type="match status" value="1"/>
</dbReference>
<dbReference type="RefSeq" id="WP_169348790.1">
    <property type="nucleotide sequence ID" value="NZ_JABBJJ010000191.1"/>
</dbReference>
<dbReference type="CDD" id="cd04301">
    <property type="entry name" value="NAT_SF"/>
    <property type="match status" value="1"/>
</dbReference>
<organism evidence="2 3">
    <name type="scientific">Pyxidicoccus fallax</name>
    <dbReference type="NCBI Taxonomy" id="394095"/>
    <lineage>
        <taxon>Bacteria</taxon>
        <taxon>Pseudomonadati</taxon>
        <taxon>Myxococcota</taxon>
        <taxon>Myxococcia</taxon>
        <taxon>Myxococcales</taxon>
        <taxon>Cystobacterineae</taxon>
        <taxon>Myxococcaceae</taxon>
        <taxon>Pyxidicoccus</taxon>
    </lineage>
</organism>
<evidence type="ECO:0000313" key="3">
    <source>
        <dbReference type="Proteomes" id="UP000518300"/>
    </source>
</evidence>
<sequence>MSSATRAEIDESHAQYRGSWRMLALGSPAGEVVERPEVFITACHVSWAMMNAAFLRAPAESEQALSAAVASAARYFSTTKHGWAFVLSDDWLAPSLRERAESILTWYGLKFQPQMNAVGMVAERLAEPVRPLPSLDLRPVKDAWTREAVADINSLCYDVRREIGREAFAVESLYGPDCLGFVGCRDGAPATSAVAMRVDNVAYVALVATLPEHRRVGAAEATIRHALAEARRDWGIERTVLHATDAGLPVYQRMGYRPVTLFRTYMASAPGRAE</sequence>